<dbReference type="GO" id="GO:0004622">
    <property type="term" value="F:phosphatidylcholine lysophospholipase activity"/>
    <property type="evidence" value="ECO:0007669"/>
    <property type="project" value="TreeGrafter"/>
</dbReference>
<dbReference type="AlphaFoldDB" id="A0A1L3MXE0"/>
<protein>
    <recommendedName>
        <fullName evidence="1">SGNH hydrolase-type esterase domain-containing protein</fullName>
    </recommendedName>
</protein>
<dbReference type="Gene3D" id="3.40.50.1110">
    <property type="entry name" value="SGNH hydrolase"/>
    <property type="match status" value="1"/>
</dbReference>
<reference evidence="2 3" key="1">
    <citation type="journal article" date="2016" name="Sci. Rep.">
        <title>Complete genome sequence and transcriptomic analysis of a novel marine strain Bacillus weihaiensis reveals the mechanism of brown algae degradation.</title>
        <authorList>
            <person name="Zhu Y."/>
            <person name="Chen P."/>
            <person name="Bao Y."/>
            <person name="Men Y."/>
            <person name="Zeng Y."/>
            <person name="Yang J."/>
            <person name="Sun J."/>
            <person name="Sun Y."/>
        </authorList>
    </citation>
    <scope>NUCLEOTIDE SEQUENCE [LARGE SCALE GENOMIC DNA]</scope>
    <source>
        <strain evidence="2 3">Alg07</strain>
    </source>
</reference>
<accession>A0A1L3MXE0</accession>
<dbReference type="InterPro" id="IPR013830">
    <property type="entry name" value="SGNH_hydro"/>
</dbReference>
<dbReference type="Pfam" id="PF13472">
    <property type="entry name" value="Lipase_GDSL_2"/>
    <property type="match status" value="1"/>
</dbReference>
<evidence type="ECO:0000313" key="2">
    <source>
        <dbReference type="EMBL" id="APH06993.1"/>
    </source>
</evidence>
<sequence length="208" mass="23320">MKYVALGDSLTVGVGSSFLAPGFVGRFAKFTEQTHQSQVCTNVYAKSGIETGEVLEMIESTDLHSHISRAHLITISAGGNDLIQASKDFVESGETDELTQSVKECYLNMMKIMEILHMLKKECRLPFRIYLLNLYNPLPKIPLADKWVSLFNRHLNSFHNGESVVVADLYSVFKGKQETFLSRDRVHPNDLGYEAIAQTLVALGYPKF</sequence>
<dbReference type="InterPro" id="IPR036514">
    <property type="entry name" value="SGNH_hydro_sf"/>
</dbReference>
<dbReference type="SUPFAM" id="SSF52266">
    <property type="entry name" value="SGNH hydrolase"/>
    <property type="match status" value="1"/>
</dbReference>
<name>A0A1L3MXE0_9BACI</name>
<dbReference type="PANTHER" id="PTHR30383:SF27">
    <property type="entry name" value="SPORE GERMINATION LIPASE LIPC"/>
    <property type="match status" value="1"/>
</dbReference>
<dbReference type="STRING" id="1547283.A9C19_07015"/>
<dbReference type="PANTHER" id="PTHR30383">
    <property type="entry name" value="THIOESTERASE 1/PROTEASE 1/LYSOPHOSPHOLIPASE L1"/>
    <property type="match status" value="1"/>
</dbReference>
<dbReference type="Proteomes" id="UP000181936">
    <property type="component" value="Chromosome"/>
</dbReference>
<dbReference type="EMBL" id="CP016020">
    <property type="protein sequence ID" value="APH06993.1"/>
    <property type="molecule type" value="Genomic_DNA"/>
</dbReference>
<gene>
    <name evidence="2" type="ORF">A9C19_07015</name>
</gene>
<dbReference type="KEGG" id="bwh:A9C19_07015"/>
<dbReference type="InterPro" id="IPR051532">
    <property type="entry name" value="Ester_Hydrolysis_Enzymes"/>
</dbReference>
<feature type="domain" description="SGNH hydrolase-type esterase" evidence="1">
    <location>
        <begin position="5"/>
        <end position="195"/>
    </location>
</feature>
<organism evidence="2 3">
    <name type="scientific">Bacillus weihaiensis</name>
    <dbReference type="NCBI Taxonomy" id="1547283"/>
    <lineage>
        <taxon>Bacteria</taxon>
        <taxon>Bacillati</taxon>
        <taxon>Bacillota</taxon>
        <taxon>Bacilli</taxon>
        <taxon>Bacillales</taxon>
        <taxon>Bacillaceae</taxon>
        <taxon>Bacillus</taxon>
    </lineage>
</organism>
<proteinExistence type="predicted"/>
<evidence type="ECO:0000259" key="1">
    <source>
        <dbReference type="Pfam" id="PF13472"/>
    </source>
</evidence>
<keyword evidence="3" id="KW-1185">Reference proteome</keyword>
<evidence type="ECO:0000313" key="3">
    <source>
        <dbReference type="Proteomes" id="UP000181936"/>
    </source>
</evidence>